<feature type="domain" description="Mga helix-turn-helix" evidence="3">
    <location>
        <begin position="71"/>
        <end position="143"/>
    </location>
</feature>
<protein>
    <recommendedName>
        <fullName evidence="3">Mga helix-turn-helix domain-containing protein</fullName>
    </recommendedName>
</protein>
<dbReference type="PANTHER" id="PTHR30185:SF18">
    <property type="entry name" value="TRANSCRIPTIONAL REGULATOR MTLR"/>
    <property type="match status" value="1"/>
</dbReference>
<evidence type="ECO:0000256" key="2">
    <source>
        <dbReference type="ARBA" id="ARBA00023163"/>
    </source>
</evidence>
<accession>U4TQB7</accession>
<keyword evidence="1" id="KW-0805">Transcription regulation</keyword>
<evidence type="ECO:0000259" key="3">
    <source>
        <dbReference type="Pfam" id="PF05043"/>
    </source>
</evidence>
<evidence type="ECO:0000313" key="4">
    <source>
        <dbReference type="EMBL" id="ERL63717.1"/>
    </source>
</evidence>
<dbReference type="HOGENOM" id="CLU_040898_0_0_9"/>
<dbReference type="Proteomes" id="UP000030647">
    <property type="component" value="Unassembled WGS sequence"/>
</dbReference>
<name>U4TQB7_9LACO</name>
<dbReference type="Pfam" id="PF05043">
    <property type="entry name" value="Mga"/>
    <property type="match status" value="1"/>
</dbReference>
<proteinExistence type="predicted"/>
<keyword evidence="2" id="KW-0804">Transcription</keyword>
<organism evidence="4 5">
    <name type="scientific">Schleiferilactobacillus shenzhenensis LY-73</name>
    <dbReference type="NCBI Taxonomy" id="1231336"/>
    <lineage>
        <taxon>Bacteria</taxon>
        <taxon>Bacillati</taxon>
        <taxon>Bacillota</taxon>
        <taxon>Bacilli</taxon>
        <taxon>Lactobacillales</taxon>
        <taxon>Lactobacillaceae</taxon>
        <taxon>Schleiferilactobacillus</taxon>
    </lineage>
</organism>
<gene>
    <name evidence="4" type="ORF">L248_2257</name>
</gene>
<evidence type="ECO:0000256" key="1">
    <source>
        <dbReference type="ARBA" id="ARBA00023015"/>
    </source>
</evidence>
<dbReference type="InterPro" id="IPR050661">
    <property type="entry name" value="BglG_antiterminators"/>
</dbReference>
<dbReference type="InterPro" id="IPR036388">
    <property type="entry name" value="WH-like_DNA-bd_sf"/>
</dbReference>
<dbReference type="RefSeq" id="WP_022531005.1">
    <property type="nucleotide sequence ID" value="NZ_KI271618.1"/>
</dbReference>
<reference evidence="5" key="1">
    <citation type="journal article" date="2013" name="Genome Announc.">
        <title>Whole-Genome Sequencing of Lactobacillus shenzhenensis Strain LY-73T.</title>
        <authorList>
            <person name="Lin Z."/>
            <person name="Liu Z."/>
            <person name="Yang R."/>
            <person name="Zou Y."/>
            <person name="Wan D."/>
            <person name="Chen J."/>
            <person name="Guo M."/>
            <person name="Zhao J."/>
            <person name="Fang C."/>
            <person name="Yang R."/>
            <person name="Liu F."/>
        </authorList>
    </citation>
    <scope>NUCLEOTIDE SEQUENCE [LARGE SCALE GENOMIC DNA]</scope>
    <source>
        <strain evidence="5">LY-73</strain>
    </source>
</reference>
<dbReference type="Gene3D" id="1.10.10.10">
    <property type="entry name" value="Winged helix-like DNA-binding domain superfamily/Winged helix DNA-binding domain"/>
    <property type="match status" value="1"/>
</dbReference>
<evidence type="ECO:0000313" key="5">
    <source>
        <dbReference type="Proteomes" id="UP000030647"/>
    </source>
</evidence>
<dbReference type="PANTHER" id="PTHR30185">
    <property type="entry name" value="CRYPTIC BETA-GLUCOSIDE BGL OPERON ANTITERMINATOR"/>
    <property type="match status" value="1"/>
</dbReference>
<sequence length="507" mass="58825">MLEVINREKGRSFTINDLAQLLDMSYAKTYNTFQALLEDIDAIGHGERISHTVTTINGNDLGIPLDTYRLFLLKRSVEFQVLDYAVQSSRPNLESFCAQHFISKSTLLRKIASLRHFFEEFNVSWSTTTLQLKGDEKQIRFLLNAIYWVAFHGQEWPFRTVKHDYVVQMRKDIQTQQFDPVTSLQLDMFLGLCRTRVGTGFSMTSMQDYQDIFPGSNYFTAPLLEQRMYPTLDKEALNNEALNNENQFLQFYFHIVLSSRANGDDAFTELYYYLKKIGGIAWDFTTQFFQFLEPYQRRNEPSLTGNHMLVANFARSVVSIIVMKGHRFDLDDFSASYFIDDNTSAMSQLMYKYFDQETGNPEYASLRPYRQELHHNLVMLLAPYLQSVQSEDNVNVYLLTEHNGFYSRVLEIFLHDLGFVHIMAETADPADADLIITSLANPVMLKDQLHIDAHKVFIWYADENSKQYYELYVRLRDLYQNSFIDASSVKAKPAVVTDLRRAAGNGE</sequence>
<dbReference type="STRING" id="1231336.L248_2257"/>
<keyword evidence="5" id="KW-1185">Reference proteome</keyword>
<dbReference type="eggNOG" id="COG3711">
    <property type="taxonomic scope" value="Bacteria"/>
</dbReference>
<dbReference type="InterPro" id="IPR007737">
    <property type="entry name" value="Mga_HTH"/>
</dbReference>
<dbReference type="EMBL" id="KI271618">
    <property type="protein sequence ID" value="ERL63717.1"/>
    <property type="molecule type" value="Genomic_DNA"/>
</dbReference>
<dbReference type="AlphaFoldDB" id="U4TQB7"/>